<dbReference type="InterPro" id="IPR039136">
    <property type="entry name" value="NUFIP1-like"/>
</dbReference>
<feature type="region of interest" description="Disordered" evidence="1">
    <location>
        <begin position="621"/>
        <end position="658"/>
    </location>
</feature>
<dbReference type="PANTHER" id="PTHR13309">
    <property type="entry name" value="NUCLEAR FRAGILE X MENTAL RETARDATION PROTEIN INTERACTING PROTEIN 1"/>
    <property type="match status" value="1"/>
</dbReference>
<protein>
    <submittedName>
        <fullName evidence="4">Uncharacterized protein LOC109719177</fullName>
    </submittedName>
</protein>
<reference evidence="3" key="1">
    <citation type="journal article" date="2015" name="Nat. Genet.">
        <title>The pineapple genome and the evolution of CAM photosynthesis.</title>
        <authorList>
            <person name="Ming R."/>
            <person name="VanBuren R."/>
            <person name="Wai C.M."/>
            <person name="Tang H."/>
            <person name="Schatz M.C."/>
            <person name="Bowers J.E."/>
            <person name="Lyons E."/>
            <person name="Wang M.L."/>
            <person name="Chen J."/>
            <person name="Biggers E."/>
            <person name="Zhang J."/>
            <person name="Huang L."/>
            <person name="Zhang L."/>
            <person name="Miao W."/>
            <person name="Zhang J."/>
            <person name="Ye Z."/>
            <person name="Miao C."/>
            <person name="Lin Z."/>
            <person name="Wang H."/>
            <person name="Zhou H."/>
            <person name="Yim W.C."/>
            <person name="Priest H.D."/>
            <person name="Zheng C."/>
            <person name="Woodhouse M."/>
            <person name="Edger P.P."/>
            <person name="Guyot R."/>
            <person name="Guo H.B."/>
            <person name="Guo H."/>
            <person name="Zheng G."/>
            <person name="Singh R."/>
            <person name="Sharma A."/>
            <person name="Min X."/>
            <person name="Zheng Y."/>
            <person name="Lee H."/>
            <person name="Gurtowski J."/>
            <person name="Sedlazeck F.J."/>
            <person name="Harkess A."/>
            <person name="McKain M.R."/>
            <person name="Liao Z."/>
            <person name="Fang J."/>
            <person name="Liu J."/>
            <person name="Zhang X."/>
            <person name="Zhang Q."/>
            <person name="Hu W."/>
            <person name="Qin Y."/>
            <person name="Wang K."/>
            <person name="Chen L.Y."/>
            <person name="Shirley N."/>
            <person name="Lin Y.R."/>
            <person name="Liu L.Y."/>
            <person name="Hernandez A.G."/>
            <person name="Wright C.L."/>
            <person name="Bulone V."/>
            <person name="Tuskan G.A."/>
            <person name="Heath K."/>
            <person name="Zee F."/>
            <person name="Moore P.H."/>
            <person name="Sunkar R."/>
            <person name="Leebens-Mack J.H."/>
            <person name="Mockler T."/>
            <person name="Bennetzen J.L."/>
            <person name="Freeling M."/>
            <person name="Sankoff D."/>
            <person name="Paterson A.H."/>
            <person name="Zhu X."/>
            <person name="Yang X."/>
            <person name="Smith J.A."/>
            <person name="Cushman J.C."/>
            <person name="Paull R.E."/>
            <person name="Yu Q."/>
        </authorList>
    </citation>
    <scope>NUCLEOTIDE SEQUENCE [LARGE SCALE GENOMIC DNA]</scope>
    <source>
        <strain evidence="3">cv. F153</strain>
    </source>
</reference>
<accession>A0A6P5G6B7</accession>
<dbReference type="Pfam" id="PF10453">
    <property type="entry name" value="NUFIP1"/>
    <property type="match status" value="1"/>
</dbReference>
<feature type="compositionally biased region" description="Basic residues" evidence="1">
    <location>
        <begin position="479"/>
        <end position="497"/>
    </location>
</feature>
<feature type="region of interest" description="Disordered" evidence="1">
    <location>
        <begin position="334"/>
        <end position="371"/>
    </location>
</feature>
<dbReference type="Proteomes" id="UP000515123">
    <property type="component" value="Linkage group 13"/>
</dbReference>
<dbReference type="GO" id="GO:0000492">
    <property type="term" value="P:box C/D snoRNP assembly"/>
    <property type="evidence" value="ECO:0007669"/>
    <property type="project" value="TreeGrafter"/>
</dbReference>
<feature type="region of interest" description="Disordered" evidence="1">
    <location>
        <begin position="1"/>
        <end position="21"/>
    </location>
</feature>
<dbReference type="GeneID" id="109719177"/>
<proteinExistence type="predicted"/>
<dbReference type="GO" id="GO:0003723">
    <property type="term" value="F:RNA binding"/>
    <property type="evidence" value="ECO:0007669"/>
    <property type="project" value="InterPro"/>
</dbReference>
<dbReference type="AlphaFoldDB" id="A0A6P5G6B7"/>
<dbReference type="PANTHER" id="PTHR13309:SF0">
    <property type="entry name" value="FMR1-INTERACTING PROTEIN NUFIP1"/>
    <property type="match status" value="1"/>
</dbReference>
<sequence length="658" mass="71584">MLPFFPSLPNHGGNDPPLQQGMMIPHLPNSPNPQFPAPMMGNLSNPNAHLSNLGGNAMGMPNQQQIFQNSPNMPPMAQNNQMGIGVLPPNGSFGLNQVMALQLLGQAAGLQQSLPQFQNQLQNLNFLSSVQLGGQFLANNLAQSMNQFAAGANGQLGVNIPVLFSGTTAPNSGSFGNSNGMSPNFGDAVACVDAVNHEVNNGQLASNHEMGSRNHNFRGIAPNSGFGSNPNMAMSSSNANFRNAASNGVNCHAMGQGVKHGTPMAATKFRPPFSRSLSQSDGNNMVNCGEANGSGVSNLRNEYSTRKNFRTNPKGHEIGGISNVRTQKPQFHHATNGKWNAKPYNRTGGRGHNNGREGKSNFPSGGSSASTERRRFVPIIYSEHEIKQWIEARKKNFPTCANIEKKKLALNGTNGEDAEENTKLCRQQLKEVLVKQAELGFEAPEIPPGYLSEPEGQLNGKPNERKTLNRSDGSLNRYNNKRGKYNQRDRRGKKPKLKKEPTTPAPVAREPTLLRKLLNTEIKGDKSRLLQAFRFVLLNSFFESWPEKPLEFPSITVQDTIYASTAVLGANPSPNDMGVSNFRKTDDQKDLHVVVEQNEGGDYSTNDTDMYCDFAGKENLKDSNVVDEAESSSGEDESDSVSDDTEQLEDSEEGEITE</sequence>
<evidence type="ECO:0000313" key="3">
    <source>
        <dbReference type="Proteomes" id="UP000515123"/>
    </source>
</evidence>
<dbReference type="RefSeq" id="XP_020101308.1">
    <property type="nucleotide sequence ID" value="XM_020245719.1"/>
</dbReference>
<name>A0A6P5G6B7_ANACO</name>
<feature type="compositionally biased region" description="Polar residues" evidence="1">
    <location>
        <begin position="361"/>
        <end position="370"/>
    </location>
</feature>
<organism evidence="3 4">
    <name type="scientific">Ananas comosus</name>
    <name type="common">Pineapple</name>
    <name type="synonym">Ananas ananas</name>
    <dbReference type="NCBI Taxonomy" id="4615"/>
    <lineage>
        <taxon>Eukaryota</taxon>
        <taxon>Viridiplantae</taxon>
        <taxon>Streptophyta</taxon>
        <taxon>Embryophyta</taxon>
        <taxon>Tracheophyta</taxon>
        <taxon>Spermatophyta</taxon>
        <taxon>Magnoliopsida</taxon>
        <taxon>Liliopsida</taxon>
        <taxon>Poales</taxon>
        <taxon>Bromeliaceae</taxon>
        <taxon>Bromelioideae</taxon>
        <taxon>Ananas</taxon>
    </lineage>
</organism>
<evidence type="ECO:0000313" key="4">
    <source>
        <dbReference type="RefSeq" id="XP_020101308.1"/>
    </source>
</evidence>
<feature type="region of interest" description="Disordered" evidence="1">
    <location>
        <begin position="444"/>
        <end position="509"/>
    </location>
</feature>
<reference evidence="4" key="2">
    <citation type="submission" date="2025-08" db="UniProtKB">
        <authorList>
            <consortium name="RefSeq"/>
        </authorList>
    </citation>
    <scope>IDENTIFICATION</scope>
    <source>
        <tissue evidence="4">Leaf</tissue>
    </source>
</reference>
<feature type="domain" description="FMR1-interacting protein 1 conserved" evidence="2">
    <location>
        <begin position="380"/>
        <end position="408"/>
    </location>
</feature>
<evidence type="ECO:0000259" key="2">
    <source>
        <dbReference type="Pfam" id="PF10453"/>
    </source>
</evidence>
<keyword evidence="3" id="KW-1185">Reference proteome</keyword>
<evidence type="ECO:0000256" key="1">
    <source>
        <dbReference type="SAM" id="MobiDB-lite"/>
    </source>
</evidence>
<gene>
    <name evidence="4" type="primary">LOC109719177</name>
</gene>
<dbReference type="InterPro" id="IPR019496">
    <property type="entry name" value="NUFIP1_cons_dom"/>
</dbReference>
<feature type="compositionally biased region" description="Acidic residues" evidence="1">
    <location>
        <begin position="625"/>
        <end position="658"/>
    </location>
</feature>
<dbReference type="GO" id="GO:0005634">
    <property type="term" value="C:nucleus"/>
    <property type="evidence" value="ECO:0007669"/>
    <property type="project" value="TreeGrafter"/>
</dbReference>
<dbReference type="OrthoDB" id="273070at2759"/>